<evidence type="ECO:0000259" key="20">
    <source>
        <dbReference type="PROSITE" id="PS51379"/>
    </source>
</evidence>
<keyword evidence="5 19" id="KW-0813">Transport</keyword>
<evidence type="ECO:0000256" key="2">
    <source>
        <dbReference type="ARBA" id="ARBA00002819"/>
    </source>
</evidence>
<dbReference type="Gene3D" id="3.30.9.90">
    <property type="match status" value="1"/>
</dbReference>
<evidence type="ECO:0000256" key="4">
    <source>
        <dbReference type="ARBA" id="ARBA00006796"/>
    </source>
</evidence>
<dbReference type="FunFam" id="3.30.70.20:FF:000015">
    <property type="entry name" value="Electron transfer flavoprotein-ubiquinone oxidoreductase"/>
    <property type="match status" value="1"/>
</dbReference>
<dbReference type="SUPFAM" id="SSF51905">
    <property type="entry name" value="FAD/NAD(P)-binding domain"/>
    <property type="match status" value="1"/>
</dbReference>
<feature type="domain" description="4Fe-4S ferredoxin-type" evidence="20">
    <location>
        <begin position="612"/>
        <end position="641"/>
    </location>
</feature>
<dbReference type="InterPro" id="IPR017896">
    <property type="entry name" value="4Fe4S_Fe-S-bd"/>
</dbReference>
<dbReference type="InterPro" id="IPR040156">
    <property type="entry name" value="ETF-QO"/>
</dbReference>
<comment type="similarity">
    <text evidence="4">Belongs to the ETF-QO/FixC family.</text>
</comment>
<dbReference type="Gene3D" id="3.30.70.20">
    <property type="match status" value="1"/>
</dbReference>
<dbReference type="STRING" id="97359.A0A550C1K1"/>
<evidence type="ECO:0000256" key="16">
    <source>
        <dbReference type="ARBA" id="ARBA00023128"/>
    </source>
</evidence>
<dbReference type="InterPro" id="IPR049398">
    <property type="entry name" value="ETF-QO/FixC_UQ-bd"/>
</dbReference>
<keyword evidence="12 19" id="KW-0560">Oxidoreductase</keyword>
<dbReference type="SUPFAM" id="SSF54373">
    <property type="entry name" value="FAD-linked reductases, C-terminal domain"/>
    <property type="match status" value="1"/>
</dbReference>
<sequence>MLSLRRLSRAPRKTTLRSRARCLHSTVKVYNEKFNPADVERAEDEVDVCIVGGGPAGLSAAIRLKQLERERGNGRELRVVVLEKGSEAGSHILSGAVVEPRALDELLPEWRNGDHPLTQRATRSRMLYLTEGFSVPLPHPPQMGVSGTYPGHKDSFITSLSGFSRWLAGVAEEEGVEVYPGFAGAQLAYGEEGDNTVVGVVTNEVGLARDYTMKSSFEPGMRFRARATLLAEGAHGSLTKEACARYRLRDPPAEGTTEPVLNPDPQAQTYGFGLKEVWRVPEELHRPGEVVHTLGWPLSYDTYGGGWVYHMADNLVSVGLVVGLNYRNPYVEPYREFQRMKHHPFLRALLGVPGATRLAYGARTMTSGGLQSLPSQLHFPGGALVGCAAGMVNVGKIKGTHNAMKSGMLAAEAAFDAIMEQGEGAPVAPVNLSGYTKAFRDSWVYDDLYEVRNLKPSFGTSLGIFAGAAYSGMDSLLHGKVPWTLRHSKSTLDETEPMSRHKPIDYPAFQPPLSTDLMTSVALTGTNHEEDEPVHLKVGLRSLQAGSSAEVRCQKEFPLTNDCNSTADARREHVRVNVEQYAGLLQRACPAGVYEYVDVEKGQDTPETYNGKKLVINSQNCIHCKLCDIKVPTQDVTWSVPQGGGGPKYSECSLAGHEEYS</sequence>
<dbReference type="InterPro" id="IPR036188">
    <property type="entry name" value="FAD/NAD-bd_sf"/>
</dbReference>
<keyword evidence="10" id="KW-0809">Transit peptide</keyword>
<evidence type="ECO:0000256" key="19">
    <source>
        <dbReference type="RuleBase" id="RU366068"/>
    </source>
</evidence>
<evidence type="ECO:0000256" key="3">
    <source>
        <dbReference type="ARBA" id="ARBA00004273"/>
    </source>
</evidence>
<gene>
    <name evidence="21" type="ORF">BD626DRAFT_410349</name>
</gene>
<dbReference type="Pfam" id="PF05187">
    <property type="entry name" value="Fer4_ETF_QO"/>
    <property type="match status" value="1"/>
</dbReference>
<dbReference type="Pfam" id="PF13450">
    <property type="entry name" value="NAD_binding_8"/>
    <property type="match status" value="1"/>
</dbReference>
<evidence type="ECO:0000256" key="9">
    <source>
        <dbReference type="ARBA" id="ARBA00022827"/>
    </source>
</evidence>
<dbReference type="SUPFAM" id="SSF54862">
    <property type="entry name" value="4Fe-4S ferredoxins"/>
    <property type="match status" value="1"/>
</dbReference>
<dbReference type="PROSITE" id="PS51379">
    <property type="entry name" value="4FE4S_FER_2"/>
    <property type="match status" value="1"/>
</dbReference>
<protein>
    <recommendedName>
        <fullName evidence="19">Electron transfer flavoprotein-ubiquinone oxidoreductase</fullName>
        <shortName evidence="19">ETF-QO</shortName>
        <ecNumber evidence="19">1.5.5.1</ecNumber>
    </recommendedName>
</protein>
<dbReference type="PANTHER" id="PTHR10617:SF107">
    <property type="entry name" value="ELECTRON TRANSFER FLAVOPROTEIN-UBIQUINONE OXIDOREDUCTASE, MITOCHONDRIAL"/>
    <property type="match status" value="1"/>
</dbReference>
<keyword evidence="8" id="KW-0999">Mitochondrion inner membrane</keyword>
<keyword evidence="13 19" id="KW-0408">Iron</keyword>
<keyword evidence="17" id="KW-0472">Membrane</keyword>
<comment type="subcellular location">
    <subcellularLocation>
        <location evidence="3">Mitochondrion inner membrane</location>
    </subcellularLocation>
</comment>
<keyword evidence="16" id="KW-0496">Mitochondrion</keyword>
<evidence type="ECO:0000256" key="11">
    <source>
        <dbReference type="ARBA" id="ARBA00022982"/>
    </source>
</evidence>
<evidence type="ECO:0000256" key="12">
    <source>
        <dbReference type="ARBA" id="ARBA00023002"/>
    </source>
</evidence>
<dbReference type="Proteomes" id="UP000320762">
    <property type="component" value="Unassembled WGS sequence"/>
</dbReference>
<evidence type="ECO:0000313" key="22">
    <source>
        <dbReference type="Proteomes" id="UP000320762"/>
    </source>
</evidence>
<dbReference type="PANTHER" id="PTHR10617">
    <property type="entry name" value="ELECTRON TRANSFER FLAVOPROTEIN-UBIQUINONE OXIDOREDUCTASE"/>
    <property type="match status" value="1"/>
</dbReference>
<accession>A0A550C1K1</accession>
<dbReference type="GO" id="GO:0051539">
    <property type="term" value="F:4 iron, 4 sulfur cluster binding"/>
    <property type="evidence" value="ECO:0007669"/>
    <property type="project" value="UniProtKB-UniRule"/>
</dbReference>
<dbReference type="EMBL" id="VDMD01000034">
    <property type="protein sequence ID" value="TRM58685.1"/>
    <property type="molecule type" value="Genomic_DNA"/>
</dbReference>
<keyword evidence="22" id="KW-1185">Reference proteome</keyword>
<evidence type="ECO:0000256" key="13">
    <source>
        <dbReference type="ARBA" id="ARBA00023004"/>
    </source>
</evidence>
<dbReference type="Gene3D" id="3.50.50.60">
    <property type="entry name" value="FAD/NAD(P)-binding domain"/>
    <property type="match status" value="1"/>
</dbReference>
<name>A0A550C1K1_9AGAR</name>
<organism evidence="21 22">
    <name type="scientific">Schizophyllum amplum</name>
    <dbReference type="NCBI Taxonomy" id="97359"/>
    <lineage>
        <taxon>Eukaryota</taxon>
        <taxon>Fungi</taxon>
        <taxon>Dikarya</taxon>
        <taxon>Basidiomycota</taxon>
        <taxon>Agaricomycotina</taxon>
        <taxon>Agaricomycetes</taxon>
        <taxon>Agaricomycetidae</taxon>
        <taxon>Agaricales</taxon>
        <taxon>Schizophyllaceae</taxon>
        <taxon>Schizophyllum</taxon>
    </lineage>
</organism>
<evidence type="ECO:0000256" key="15">
    <source>
        <dbReference type="ARBA" id="ARBA00023075"/>
    </source>
</evidence>
<keyword evidence="14 19" id="KW-0411">Iron-sulfur</keyword>
<comment type="catalytic activity">
    <reaction evidence="18 19">
        <text>a ubiquinone + reduced [electron-transfer flavoprotein] = a ubiquinol + oxidized [electron-transfer flavoprotein] + H(+)</text>
        <dbReference type="Rhea" id="RHEA:24052"/>
        <dbReference type="Rhea" id="RHEA-COMP:9565"/>
        <dbReference type="Rhea" id="RHEA-COMP:9566"/>
        <dbReference type="Rhea" id="RHEA-COMP:10685"/>
        <dbReference type="Rhea" id="RHEA-COMP:10686"/>
        <dbReference type="ChEBI" id="CHEBI:15378"/>
        <dbReference type="ChEBI" id="CHEBI:16389"/>
        <dbReference type="ChEBI" id="CHEBI:17976"/>
        <dbReference type="ChEBI" id="CHEBI:57692"/>
        <dbReference type="ChEBI" id="CHEBI:58307"/>
        <dbReference type="EC" id="1.5.5.1"/>
    </reaction>
</comment>
<evidence type="ECO:0000313" key="21">
    <source>
        <dbReference type="EMBL" id="TRM58685.1"/>
    </source>
</evidence>
<dbReference type="Pfam" id="PF21162">
    <property type="entry name" value="ETFQO_UQ-bd"/>
    <property type="match status" value="1"/>
</dbReference>
<evidence type="ECO:0000256" key="14">
    <source>
        <dbReference type="ARBA" id="ARBA00023014"/>
    </source>
</evidence>
<evidence type="ECO:0000256" key="8">
    <source>
        <dbReference type="ARBA" id="ARBA00022792"/>
    </source>
</evidence>
<dbReference type="AlphaFoldDB" id="A0A550C1K1"/>
<dbReference type="GO" id="GO:0046872">
    <property type="term" value="F:metal ion binding"/>
    <property type="evidence" value="ECO:0007669"/>
    <property type="project" value="UniProtKB-KW"/>
</dbReference>
<comment type="caution">
    <text evidence="21">The sequence shown here is derived from an EMBL/GenBank/DDBJ whole genome shotgun (WGS) entry which is preliminary data.</text>
</comment>
<dbReference type="EC" id="1.5.5.1" evidence="19"/>
<proteinExistence type="inferred from homology"/>
<evidence type="ECO:0000256" key="5">
    <source>
        <dbReference type="ARBA" id="ARBA00022448"/>
    </source>
</evidence>
<comment type="cofactor">
    <cofactor evidence="1 19">
        <name>FAD</name>
        <dbReference type="ChEBI" id="CHEBI:57692"/>
    </cofactor>
</comment>
<keyword evidence="7 19" id="KW-0479">Metal-binding</keyword>
<evidence type="ECO:0000256" key="18">
    <source>
        <dbReference type="ARBA" id="ARBA00052682"/>
    </source>
</evidence>
<evidence type="ECO:0000256" key="17">
    <source>
        <dbReference type="ARBA" id="ARBA00023136"/>
    </source>
</evidence>
<keyword evidence="9 19" id="KW-0274">FAD</keyword>
<evidence type="ECO:0000256" key="10">
    <source>
        <dbReference type="ARBA" id="ARBA00022946"/>
    </source>
</evidence>
<dbReference type="GO" id="GO:0005743">
    <property type="term" value="C:mitochondrial inner membrane"/>
    <property type="evidence" value="ECO:0007669"/>
    <property type="project" value="UniProtKB-SubCell"/>
</dbReference>
<comment type="cofactor">
    <cofactor evidence="19">
        <name>[4Fe-4S] cluster</name>
        <dbReference type="ChEBI" id="CHEBI:49883"/>
    </cofactor>
    <text evidence="19">Binds 1 [4Fe-4S] cluster.</text>
</comment>
<dbReference type="GO" id="GO:0004174">
    <property type="term" value="F:electron-transferring-flavoprotein dehydrogenase activity"/>
    <property type="evidence" value="ECO:0007669"/>
    <property type="project" value="UniProtKB-UniRule"/>
</dbReference>
<comment type="function">
    <text evidence="2 19">Accepts electrons from ETF and reduces ubiquinone.</text>
</comment>
<dbReference type="OrthoDB" id="437331at2759"/>
<evidence type="ECO:0000256" key="7">
    <source>
        <dbReference type="ARBA" id="ARBA00022723"/>
    </source>
</evidence>
<dbReference type="InterPro" id="IPR007859">
    <property type="entry name" value="ETF-QO/FixX_C"/>
</dbReference>
<keyword evidence="6 19" id="KW-0285">Flavoprotein</keyword>
<keyword evidence="11 19" id="KW-0249">Electron transport</keyword>
<evidence type="ECO:0000256" key="1">
    <source>
        <dbReference type="ARBA" id="ARBA00001974"/>
    </source>
</evidence>
<reference evidence="21 22" key="1">
    <citation type="journal article" date="2019" name="New Phytol.">
        <title>Comparative genomics reveals unique wood-decay strategies and fruiting body development in the Schizophyllaceae.</title>
        <authorList>
            <person name="Almasi E."/>
            <person name="Sahu N."/>
            <person name="Krizsan K."/>
            <person name="Balint B."/>
            <person name="Kovacs G.M."/>
            <person name="Kiss B."/>
            <person name="Cseklye J."/>
            <person name="Drula E."/>
            <person name="Henrissat B."/>
            <person name="Nagy I."/>
            <person name="Chovatia M."/>
            <person name="Adam C."/>
            <person name="LaButti K."/>
            <person name="Lipzen A."/>
            <person name="Riley R."/>
            <person name="Grigoriev I.V."/>
            <person name="Nagy L.G."/>
        </authorList>
    </citation>
    <scope>NUCLEOTIDE SEQUENCE [LARGE SCALE GENOMIC DNA]</scope>
    <source>
        <strain evidence="21 22">NL-1724</strain>
    </source>
</reference>
<evidence type="ECO:0000256" key="6">
    <source>
        <dbReference type="ARBA" id="ARBA00022630"/>
    </source>
</evidence>
<keyword evidence="15 19" id="KW-0830">Ubiquinone</keyword>